<dbReference type="InterPro" id="IPR018246">
    <property type="entry name" value="AP_endonuc_F2_Zn_BS"/>
</dbReference>
<dbReference type="InterPro" id="IPR036237">
    <property type="entry name" value="Xyl_isomerase-like_sf"/>
</dbReference>
<keyword evidence="7" id="KW-0540">Nuclease</keyword>
<evidence type="ECO:0000256" key="4">
    <source>
        <dbReference type="ARBA" id="ARBA00022801"/>
    </source>
</evidence>
<dbReference type="CDD" id="cd00019">
    <property type="entry name" value="AP2Ec"/>
    <property type="match status" value="1"/>
</dbReference>
<dbReference type="Proteomes" id="UP000178570">
    <property type="component" value="Unassembled WGS sequence"/>
</dbReference>
<dbReference type="AlphaFoldDB" id="A0A1G1XL43"/>
<dbReference type="PROSITE" id="PS00729">
    <property type="entry name" value="AP_NUCLEASE_F2_1"/>
    <property type="match status" value="1"/>
</dbReference>
<dbReference type="PANTHER" id="PTHR21445">
    <property type="entry name" value="ENDONUCLEASE IV ENDODEOXYRIBONUCLEASE IV"/>
    <property type="match status" value="1"/>
</dbReference>
<keyword evidence="3 7" id="KW-0227">DNA damage</keyword>
<keyword evidence="2 7" id="KW-0479">Metal-binding</keyword>
<evidence type="ECO:0000259" key="8">
    <source>
        <dbReference type="Pfam" id="PF01261"/>
    </source>
</evidence>
<feature type="binding site" evidence="7">
    <location>
        <position position="141"/>
    </location>
    <ligand>
        <name>Zn(2+)</name>
        <dbReference type="ChEBI" id="CHEBI:29105"/>
        <label>1</label>
    </ligand>
</feature>
<feature type="binding site" evidence="7">
    <location>
        <position position="209"/>
    </location>
    <ligand>
        <name>Zn(2+)</name>
        <dbReference type="ChEBI" id="CHEBI:29105"/>
        <label>2</label>
    </ligand>
</feature>
<keyword evidence="6 7" id="KW-0234">DNA repair</keyword>
<reference evidence="9 10" key="1">
    <citation type="journal article" date="2016" name="Nat. Commun.">
        <title>Thousands of microbial genomes shed light on interconnected biogeochemical processes in an aquifer system.</title>
        <authorList>
            <person name="Anantharaman K."/>
            <person name="Brown C.T."/>
            <person name="Hug L.A."/>
            <person name="Sharon I."/>
            <person name="Castelle C.J."/>
            <person name="Probst A.J."/>
            <person name="Thomas B.C."/>
            <person name="Singh A."/>
            <person name="Wilkins M.J."/>
            <person name="Karaoz U."/>
            <person name="Brodie E.L."/>
            <person name="Williams K.H."/>
            <person name="Hubbard S.S."/>
            <person name="Banfield J.F."/>
        </authorList>
    </citation>
    <scope>NUCLEOTIDE SEQUENCE [LARGE SCALE GENOMIC DNA]</scope>
</reference>
<keyword evidence="5 7" id="KW-0862">Zinc</keyword>
<organism evidence="9 10">
    <name type="scientific">Candidatus Brennerbacteria bacterium RIFOXYD1_FULL_41_16</name>
    <dbReference type="NCBI Taxonomy" id="1797529"/>
    <lineage>
        <taxon>Bacteria</taxon>
        <taxon>Candidatus Brenneribacteriota</taxon>
    </lineage>
</organism>
<feature type="binding site" evidence="7">
    <location>
        <position position="222"/>
    </location>
    <ligand>
        <name>Zn(2+)</name>
        <dbReference type="ChEBI" id="CHEBI:29105"/>
        <label>3</label>
    </ligand>
</feature>
<feature type="binding site" evidence="7">
    <location>
        <position position="254"/>
    </location>
    <ligand>
        <name>Zn(2+)</name>
        <dbReference type="ChEBI" id="CHEBI:29105"/>
        <label>2</label>
    </ligand>
</feature>
<feature type="binding site" evidence="7">
    <location>
        <position position="172"/>
    </location>
    <ligand>
        <name>Zn(2+)</name>
        <dbReference type="ChEBI" id="CHEBI:29105"/>
        <label>2</label>
    </ligand>
</feature>
<feature type="binding site" evidence="7">
    <location>
        <position position="141"/>
    </location>
    <ligand>
        <name>Zn(2+)</name>
        <dbReference type="ChEBI" id="CHEBI:29105"/>
        <label>2</label>
    </ligand>
</feature>
<dbReference type="InterPro" id="IPR013022">
    <property type="entry name" value="Xyl_isomerase-like_TIM-brl"/>
</dbReference>
<dbReference type="InterPro" id="IPR001719">
    <property type="entry name" value="AP_endonuc_2"/>
</dbReference>
<dbReference type="PANTHER" id="PTHR21445:SF0">
    <property type="entry name" value="APURINIC-APYRIMIDINIC ENDONUCLEASE"/>
    <property type="match status" value="1"/>
</dbReference>
<comment type="similarity">
    <text evidence="1 7">Belongs to the AP endonuclease 2 family.</text>
</comment>
<gene>
    <name evidence="7" type="primary">nfo</name>
    <name evidence="9" type="ORF">A2570_03575</name>
</gene>
<keyword evidence="7" id="KW-0255">Endonuclease</keyword>
<evidence type="ECO:0000256" key="3">
    <source>
        <dbReference type="ARBA" id="ARBA00022763"/>
    </source>
</evidence>
<dbReference type="Gene3D" id="3.20.20.150">
    <property type="entry name" value="Divalent-metal-dependent TIM barrel enzymes"/>
    <property type="match status" value="1"/>
</dbReference>
<feature type="binding site" evidence="7">
    <location>
        <position position="224"/>
    </location>
    <ligand>
        <name>Zn(2+)</name>
        <dbReference type="ChEBI" id="CHEBI:29105"/>
        <label>3</label>
    </ligand>
</feature>
<dbReference type="HAMAP" id="MF_00152">
    <property type="entry name" value="Nfo"/>
    <property type="match status" value="1"/>
</dbReference>
<dbReference type="EMBL" id="MHHY01000009">
    <property type="protein sequence ID" value="OGY40330.1"/>
    <property type="molecule type" value="Genomic_DNA"/>
</dbReference>
<feature type="binding site" evidence="7">
    <location>
        <position position="105"/>
    </location>
    <ligand>
        <name>Zn(2+)</name>
        <dbReference type="ChEBI" id="CHEBI:29105"/>
        <label>1</label>
    </ligand>
</feature>
<keyword evidence="4 7" id="KW-0378">Hydrolase</keyword>
<dbReference type="Pfam" id="PF01261">
    <property type="entry name" value="AP_endonuc_2"/>
    <property type="match status" value="1"/>
</dbReference>
<dbReference type="PROSITE" id="PS51432">
    <property type="entry name" value="AP_NUCLEASE_F2_4"/>
    <property type="match status" value="1"/>
</dbReference>
<dbReference type="STRING" id="1797529.A2570_03575"/>
<dbReference type="GO" id="GO:0006284">
    <property type="term" value="P:base-excision repair"/>
    <property type="evidence" value="ECO:0007669"/>
    <property type="project" value="TreeGrafter"/>
</dbReference>
<protein>
    <recommendedName>
        <fullName evidence="7">Probable endonuclease 4</fullName>
        <ecNumber evidence="7">3.1.21.2</ecNumber>
    </recommendedName>
    <alternativeName>
        <fullName evidence="7">Endodeoxyribonuclease IV</fullName>
    </alternativeName>
    <alternativeName>
        <fullName evidence="7">Endonuclease IV</fullName>
    </alternativeName>
</protein>
<evidence type="ECO:0000256" key="5">
    <source>
        <dbReference type="ARBA" id="ARBA00022833"/>
    </source>
</evidence>
<dbReference type="FunFam" id="3.20.20.150:FF:000001">
    <property type="entry name" value="Probable endonuclease 4"/>
    <property type="match status" value="1"/>
</dbReference>
<proteinExistence type="inferred from homology"/>
<comment type="caution">
    <text evidence="9">The sequence shown here is derived from an EMBL/GenBank/DDBJ whole genome shotgun (WGS) entry which is preliminary data.</text>
</comment>
<feature type="binding site" evidence="7">
    <location>
        <position position="175"/>
    </location>
    <ligand>
        <name>Zn(2+)</name>
        <dbReference type="ChEBI" id="CHEBI:29105"/>
        <label>3</label>
    </ligand>
</feature>
<comment type="function">
    <text evidence="7">Endonuclease IV plays a role in DNA repair. It cleaves phosphodiester bonds at apurinic or apyrimidinic (AP) sites, generating a 3'-hydroxyl group and a 5'-terminal sugar phosphate.</text>
</comment>
<evidence type="ECO:0000256" key="1">
    <source>
        <dbReference type="ARBA" id="ARBA00005340"/>
    </source>
</evidence>
<dbReference type="GO" id="GO:0008270">
    <property type="term" value="F:zinc ion binding"/>
    <property type="evidence" value="ECO:0007669"/>
    <property type="project" value="UniProtKB-UniRule"/>
</dbReference>
<sequence length="281" mass="31603">MRFGAHLSIVGGYSEALKRAQNIGADSLQIFSSPPRNWRLNKPDKKSVELFLQTKKELGIDPVYFHATYLINLAGEDAVAERSVEFLIKELNIASTLGIRGSIIHLGSFKGHKTQEAYKKFLKNIEKVLLKIPQDSMFIIEGAGNRKIGVTLEEIAEIINDLEDKRVKVCLDTCHLWSAGYDISDIKKFDQFLKEFDAKIGLEKLEAWHVNDSRDPFASLRDRHENIGQGTMGLKTFKAFLNNKKINDRAFIIETPGFDGNGPDKKNLDILKKLATNASTP</sequence>
<dbReference type="GO" id="GO:0008081">
    <property type="term" value="F:phosphoric diester hydrolase activity"/>
    <property type="evidence" value="ECO:0007669"/>
    <property type="project" value="TreeGrafter"/>
</dbReference>
<feature type="domain" description="Xylose isomerase-like TIM barrel" evidence="8">
    <location>
        <begin position="18"/>
        <end position="273"/>
    </location>
</feature>
<evidence type="ECO:0000256" key="6">
    <source>
        <dbReference type="ARBA" id="ARBA00023204"/>
    </source>
</evidence>
<dbReference type="NCBIfam" id="TIGR00587">
    <property type="entry name" value="nfo"/>
    <property type="match status" value="1"/>
</dbReference>
<evidence type="ECO:0000313" key="9">
    <source>
        <dbReference type="EMBL" id="OGY40330.1"/>
    </source>
</evidence>
<accession>A0A1G1XL43</accession>
<comment type="catalytic activity">
    <reaction evidence="7">
        <text>Endonucleolytic cleavage to 5'-phosphooligonucleotide end-products.</text>
        <dbReference type="EC" id="3.1.21.2"/>
    </reaction>
</comment>
<dbReference type="SUPFAM" id="SSF51658">
    <property type="entry name" value="Xylose isomerase-like"/>
    <property type="match status" value="1"/>
</dbReference>
<name>A0A1G1XL43_9BACT</name>
<dbReference type="SMART" id="SM00518">
    <property type="entry name" value="AP2Ec"/>
    <property type="match status" value="1"/>
</dbReference>
<evidence type="ECO:0000256" key="7">
    <source>
        <dbReference type="HAMAP-Rule" id="MF_00152"/>
    </source>
</evidence>
<dbReference type="GO" id="GO:0003906">
    <property type="term" value="F:DNA-(apurinic or apyrimidinic site) endonuclease activity"/>
    <property type="evidence" value="ECO:0007669"/>
    <property type="project" value="TreeGrafter"/>
</dbReference>
<dbReference type="PROSITE" id="PS00731">
    <property type="entry name" value="AP_NUCLEASE_F2_3"/>
    <property type="match status" value="1"/>
</dbReference>
<evidence type="ECO:0000256" key="2">
    <source>
        <dbReference type="ARBA" id="ARBA00022723"/>
    </source>
</evidence>
<dbReference type="EC" id="3.1.21.2" evidence="7"/>
<evidence type="ECO:0000313" key="10">
    <source>
        <dbReference type="Proteomes" id="UP000178570"/>
    </source>
</evidence>
<comment type="cofactor">
    <cofactor evidence="7">
        <name>Zn(2+)</name>
        <dbReference type="ChEBI" id="CHEBI:29105"/>
    </cofactor>
    <text evidence="7">Binds 3 Zn(2+) ions.</text>
</comment>
<feature type="binding site" evidence="7">
    <location>
        <position position="66"/>
    </location>
    <ligand>
        <name>Zn(2+)</name>
        <dbReference type="ChEBI" id="CHEBI:29105"/>
        <label>1</label>
    </ligand>
</feature>
<dbReference type="GO" id="GO:0008833">
    <property type="term" value="F:deoxyribonuclease IV (phage-T4-induced) activity"/>
    <property type="evidence" value="ECO:0007669"/>
    <property type="project" value="UniProtKB-UniRule"/>
</dbReference>
<dbReference type="GO" id="GO:0003677">
    <property type="term" value="F:DNA binding"/>
    <property type="evidence" value="ECO:0007669"/>
    <property type="project" value="InterPro"/>
</dbReference>